<dbReference type="InterPro" id="IPR008922">
    <property type="entry name" value="Di-copper_centre_dom_sf"/>
</dbReference>
<dbReference type="GO" id="GO:0016491">
    <property type="term" value="F:oxidoreductase activity"/>
    <property type="evidence" value="ECO:0007669"/>
    <property type="project" value="InterPro"/>
</dbReference>
<organism evidence="4 5">
    <name type="scientific">Phytophthora infestans</name>
    <name type="common">Potato late blight agent</name>
    <name type="synonym">Botrytis infestans</name>
    <dbReference type="NCBI Taxonomy" id="4787"/>
    <lineage>
        <taxon>Eukaryota</taxon>
        <taxon>Sar</taxon>
        <taxon>Stramenopiles</taxon>
        <taxon>Oomycota</taxon>
        <taxon>Peronosporomycetes</taxon>
        <taxon>Peronosporales</taxon>
        <taxon>Peronosporaceae</taxon>
        <taxon>Phytophthora</taxon>
    </lineage>
</organism>
<evidence type="ECO:0000259" key="3">
    <source>
        <dbReference type="PROSITE" id="PS00498"/>
    </source>
</evidence>
<keyword evidence="2" id="KW-0186">Copper</keyword>
<protein>
    <submittedName>
        <fullName evidence="4">Common central domain of tyrosinase</fullName>
    </submittedName>
</protein>
<gene>
    <name evidence="4" type="ORF">GN244_ATG03163</name>
</gene>
<dbReference type="SUPFAM" id="SSF48056">
    <property type="entry name" value="Di-copper centre-containing domain"/>
    <property type="match status" value="1"/>
</dbReference>
<dbReference type="EMBL" id="WSZM01000069">
    <property type="protein sequence ID" value="KAF4044455.1"/>
    <property type="molecule type" value="Genomic_DNA"/>
</dbReference>
<evidence type="ECO:0000313" key="5">
    <source>
        <dbReference type="Proteomes" id="UP000602510"/>
    </source>
</evidence>
<evidence type="ECO:0000313" key="4">
    <source>
        <dbReference type="EMBL" id="KAF4044455.1"/>
    </source>
</evidence>
<dbReference type="GO" id="GO:0046872">
    <property type="term" value="F:metal ion binding"/>
    <property type="evidence" value="ECO:0007669"/>
    <property type="project" value="UniProtKB-KW"/>
</dbReference>
<dbReference type="Gene3D" id="1.10.1280.10">
    <property type="entry name" value="Di-copper center containing domain from catechol oxidase"/>
    <property type="match status" value="1"/>
</dbReference>
<dbReference type="PROSITE" id="PS00498">
    <property type="entry name" value="TYROSINASE_2"/>
    <property type="match status" value="1"/>
</dbReference>
<dbReference type="Pfam" id="PF00264">
    <property type="entry name" value="Tyrosinase"/>
    <property type="match status" value="1"/>
</dbReference>
<accession>A0A833TJI0</accession>
<name>A0A833TJI0_PHYIN</name>
<dbReference type="AlphaFoldDB" id="A0A833TJI0"/>
<dbReference type="PANTHER" id="PTHR11474:SF126">
    <property type="entry name" value="TYROSINASE-LIKE PROTEIN TYR-1-RELATED"/>
    <property type="match status" value="1"/>
</dbReference>
<reference evidence="4" key="1">
    <citation type="submission" date="2020-04" db="EMBL/GenBank/DDBJ databases">
        <title>Hybrid Assembly of Korean Phytophthora infestans isolates.</title>
        <authorList>
            <person name="Prokchorchik M."/>
            <person name="Lee Y."/>
            <person name="Seo J."/>
            <person name="Cho J.-H."/>
            <person name="Park Y.-E."/>
            <person name="Jang D.-C."/>
            <person name="Im J.-S."/>
            <person name="Choi J.-G."/>
            <person name="Park H.-J."/>
            <person name="Lee G.-B."/>
            <person name="Lee Y.-G."/>
            <person name="Hong S.-Y."/>
            <person name="Cho K."/>
            <person name="Sohn K.H."/>
        </authorList>
    </citation>
    <scope>NUCLEOTIDE SEQUENCE</scope>
    <source>
        <strain evidence="4">KR_1_A1</strain>
    </source>
</reference>
<comment type="caution">
    <text evidence="4">The sequence shown here is derived from an EMBL/GenBank/DDBJ whole genome shotgun (WGS) entry which is preliminary data.</text>
</comment>
<proteinExistence type="predicted"/>
<dbReference type="PANTHER" id="PTHR11474">
    <property type="entry name" value="TYROSINASE FAMILY MEMBER"/>
    <property type="match status" value="1"/>
</dbReference>
<dbReference type="InterPro" id="IPR050316">
    <property type="entry name" value="Tyrosinase/Hemocyanin"/>
</dbReference>
<evidence type="ECO:0000256" key="1">
    <source>
        <dbReference type="ARBA" id="ARBA00022723"/>
    </source>
</evidence>
<dbReference type="Proteomes" id="UP000602510">
    <property type="component" value="Unassembled WGS sequence"/>
</dbReference>
<keyword evidence="5" id="KW-1185">Reference proteome</keyword>
<keyword evidence="1" id="KW-0479">Metal-binding</keyword>
<evidence type="ECO:0000256" key="2">
    <source>
        <dbReference type="ARBA" id="ARBA00023008"/>
    </source>
</evidence>
<feature type="domain" description="Tyrosinase copper-binding" evidence="3">
    <location>
        <begin position="29"/>
        <end position="40"/>
    </location>
</feature>
<dbReference type="InterPro" id="IPR002227">
    <property type="entry name" value="Tyrosinase_Cu-bd"/>
</dbReference>
<sequence>MSPLVEQGCHNHVHGSLGSTMGNFTSPADPIFWSHHAMVDLLHVTFHKCRVGTERLTFAQKASHPVAWTSCARRNSTVTFRPTDEVTMRTGERGMNPIAASTDPLIGRFFTGIPNQFAGLMDTRDLGSSSYEYYISGQVATMYTQCDASPTSRKLEETHSKSIPTMCGVPDSDGYDENGNDYASLNNYPETDHHDKHQDAVIVDSTGRPIHEHASRDAYVSEESEKKVVDWHEQTLAALGGDSQENMDDLERQACMFEHICLGGTKDYSPEFKALWKVTEPRCKTIVDAVLNRDETIKYESWRETMELAFGCPEPSYTNDTSAYSGGSWGSSASGSLSSTITNDVDTSNDTNHLTDMLDNAEVGTSVMEDPEPTTEVVEISPATNVLEDRSISSTRKN</sequence>